<dbReference type="InterPro" id="IPR002938">
    <property type="entry name" value="FAD-bd"/>
</dbReference>
<keyword evidence="5" id="KW-1185">Reference proteome</keyword>
<dbReference type="GO" id="GO:0071949">
    <property type="term" value="F:FAD binding"/>
    <property type="evidence" value="ECO:0007669"/>
    <property type="project" value="InterPro"/>
</dbReference>
<keyword evidence="2" id="KW-0274">FAD</keyword>
<evidence type="ECO:0000256" key="2">
    <source>
        <dbReference type="ARBA" id="ARBA00022827"/>
    </source>
</evidence>
<dbReference type="PANTHER" id="PTHR43004">
    <property type="entry name" value="TRK SYSTEM POTASSIUM UPTAKE PROTEIN"/>
    <property type="match status" value="1"/>
</dbReference>
<accession>A0A2P6VE98</accession>
<dbReference type="Gene3D" id="3.30.9.10">
    <property type="entry name" value="D-Amino Acid Oxidase, subunit A, domain 2"/>
    <property type="match status" value="1"/>
</dbReference>
<dbReference type="InterPro" id="IPR050641">
    <property type="entry name" value="RIFMO-like"/>
</dbReference>
<organism evidence="4 5">
    <name type="scientific">Micractinium conductrix</name>
    <dbReference type="NCBI Taxonomy" id="554055"/>
    <lineage>
        <taxon>Eukaryota</taxon>
        <taxon>Viridiplantae</taxon>
        <taxon>Chlorophyta</taxon>
        <taxon>core chlorophytes</taxon>
        <taxon>Trebouxiophyceae</taxon>
        <taxon>Chlorellales</taxon>
        <taxon>Chlorellaceae</taxon>
        <taxon>Chlorella clade</taxon>
        <taxon>Micractinium</taxon>
    </lineage>
</organism>
<evidence type="ECO:0000313" key="5">
    <source>
        <dbReference type="Proteomes" id="UP000239649"/>
    </source>
</evidence>
<protein>
    <submittedName>
        <fullName evidence="4">Phenol 2-monooxygenase-like isoform X1 isoform A</fullName>
    </submittedName>
</protein>
<dbReference type="SUPFAM" id="SSF51905">
    <property type="entry name" value="FAD/NAD(P)-binding domain"/>
    <property type="match status" value="1"/>
</dbReference>
<dbReference type="OrthoDB" id="1716816at2759"/>
<dbReference type="AlphaFoldDB" id="A0A2P6VE98"/>
<evidence type="ECO:0000259" key="3">
    <source>
        <dbReference type="Pfam" id="PF01494"/>
    </source>
</evidence>
<dbReference type="PRINTS" id="PR00420">
    <property type="entry name" value="RNGMNOXGNASE"/>
</dbReference>
<reference evidence="4 5" key="1">
    <citation type="journal article" date="2018" name="Plant J.">
        <title>Genome sequences of Chlorella sorokiniana UTEX 1602 and Micractinium conductrix SAG 241.80: implications to maltose excretion by a green alga.</title>
        <authorList>
            <person name="Arriola M.B."/>
            <person name="Velmurugan N."/>
            <person name="Zhang Y."/>
            <person name="Plunkett M.H."/>
            <person name="Hondzo H."/>
            <person name="Barney B.M."/>
        </authorList>
    </citation>
    <scope>NUCLEOTIDE SEQUENCE [LARGE SCALE GENOMIC DNA]</scope>
    <source>
        <strain evidence="4 5">SAG 241.80</strain>
    </source>
</reference>
<comment type="caution">
    <text evidence="4">The sequence shown here is derived from an EMBL/GenBank/DDBJ whole genome shotgun (WGS) entry which is preliminary data.</text>
</comment>
<dbReference type="Gene3D" id="3.50.50.60">
    <property type="entry name" value="FAD/NAD(P)-binding domain"/>
    <property type="match status" value="1"/>
</dbReference>
<dbReference type="GO" id="GO:0006744">
    <property type="term" value="P:ubiquinone biosynthetic process"/>
    <property type="evidence" value="ECO:0007669"/>
    <property type="project" value="TreeGrafter"/>
</dbReference>
<dbReference type="InterPro" id="IPR036188">
    <property type="entry name" value="FAD/NAD-bd_sf"/>
</dbReference>
<dbReference type="Gene3D" id="3.40.30.120">
    <property type="match status" value="1"/>
</dbReference>
<name>A0A2P6VE98_9CHLO</name>
<keyword evidence="1" id="KW-0285">Flavoprotein</keyword>
<evidence type="ECO:0000313" key="4">
    <source>
        <dbReference type="EMBL" id="PSC72430.1"/>
    </source>
</evidence>
<dbReference type="Pfam" id="PF21274">
    <property type="entry name" value="Rng_hyd_C"/>
    <property type="match status" value="1"/>
</dbReference>
<dbReference type="GO" id="GO:0016709">
    <property type="term" value="F:oxidoreductase activity, acting on paired donors, with incorporation or reduction of molecular oxygen, NAD(P)H as one donor, and incorporation of one atom of oxygen"/>
    <property type="evidence" value="ECO:0007669"/>
    <property type="project" value="UniProtKB-ARBA"/>
</dbReference>
<proteinExistence type="predicted"/>
<dbReference type="Proteomes" id="UP000239649">
    <property type="component" value="Unassembled WGS sequence"/>
</dbReference>
<dbReference type="STRING" id="554055.A0A2P6VE98"/>
<evidence type="ECO:0000256" key="1">
    <source>
        <dbReference type="ARBA" id="ARBA00022630"/>
    </source>
</evidence>
<sequence>MMPSTGAALLARNLAVPLLERALGSGGAAPPPALRLLAAAALSGARQLCSSAAVAAAADAGAAGAGLGAAAAAEDVPVLIAGGGPTGLTTALLLAKCGVRSLVLEKARTLTDHPQAHLINMRCMEVFRALGDPDVAARVVQQMPPLEQWRRFVYCTGMGGGRVLGMVDHFKGQSSPYQPAISPEPVAHLAQHRLLPLLVEAAQAEPRIELRMGHSLRSFSQSPESVNALVDAAPGSSAGGAGGTGGGLYRVSARYLAAADGTRGATRQQLGIGMGGPGAIQHLINIHFVSPELGRKLRGREGMLYFVFNRDAIAVVVAHNIDSGEFVAQVPFFPPLQSGAEFTPEKCKELVRQIARADVDVEVKTIRPWTMAGRVAHSYRSGRVFLVGDAAHAFPPSGAFGMNTGVCDAHNLAWKLAAVLQGRAGDGLLDTYTPERKQVGTANMLLSVANFNEALRVPQILGLDYKAANLLSDVLAAPALSFLPSELRKGMLETAMSVGKKAASPIRRLRQSELDEVFEHGETLRLQFPKEDLGYVYSSGALVHGPGDAAAVADYSKPRARDAPYTPTTLVGARLPHVAVAVRQPGRLLAQAGSQRVASTVDLAAAAGTSLLLLLSEGGSVGAWEQAAASAEAATGVPLLPVLVAQSSLPAGGAAGAAAGTTVVQDTTGGWLRLRDVPAEGALLVRPDGHICWRHAGGPIDAKLESAVRAVMDICCDACGCGGDRKLCLRR</sequence>
<gene>
    <name evidence="4" type="ORF">C2E20_4200</name>
</gene>
<feature type="domain" description="FAD-binding" evidence="3">
    <location>
        <begin position="75"/>
        <end position="444"/>
    </location>
</feature>
<dbReference type="GO" id="GO:0005739">
    <property type="term" value="C:mitochondrion"/>
    <property type="evidence" value="ECO:0007669"/>
    <property type="project" value="TreeGrafter"/>
</dbReference>
<dbReference type="PANTHER" id="PTHR43004:SF6">
    <property type="entry name" value="FAD_NAD(P)-BINDING OXIDOREDUCTASE FAMILY PROTEIN"/>
    <property type="match status" value="1"/>
</dbReference>
<dbReference type="Pfam" id="PF01494">
    <property type="entry name" value="FAD_binding_3"/>
    <property type="match status" value="1"/>
</dbReference>
<dbReference type="EMBL" id="LHPF02000010">
    <property type="protein sequence ID" value="PSC72430.1"/>
    <property type="molecule type" value="Genomic_DNA"/>
</dbReference>